<dbReference type="EMBL" id="VWNA01000001">
    <property type="protein sequence ID" value="MQT14405.1"/>
    <property type="molecule type" value="Genomic_DNA"/>
</dbReference>
<dbReference type="InterPro" id="IPR023346">
    <property type="entry name" value="Lysozyme-like_dom_sf"/>
</dbReference>
<evidence type="ECO:0000259" key="3">
    <source>
        <dbReference type="Pfam" id="PF09374"/>
    </source>
</evidence>
<keyword evidence="5" id="KW-1185">Reference proteome</keyword>
<dbReference type="RefSeq" id="WP_153485067.1">
    <property type="nucleotide sequence ID" value="NZ_VWNA01000001.1"/>
</dbReference>
<evidence type="ECO:0000313" key="4">
    <source>
        <dbReference type="EMBL" id="MQT14405.1"/>
    </source>
</evidence>
<keyword evidence="1" id="KW-0812">Transmembrane</keyword>
<dbReference type="CDD" id="cd13926">
    <property type="entry name" value="N-acetylmuramidase_GH108"/>
    <property type="match status" value="1"/>
</dbReference>
<feature type="domain" description="TtsA-like Glycoside hydrolase family 108" evidence="2">
    <location>
        <begin position="11"/>
        <end position="98"/>
    </location>
</feature>
<evidence type="ECO:0000313" key="5">
    <source>
        <dbReference type="Proteomes" id="UP000332515"/>
    </source>
</evidence>
<dbReference type="Proteomes" id="UP000332515">
    <property type="component" value="Unassembled WGS sequence"/>
</dbReference>
<comment type="caution">
    <text evidence="4">The sequence shown here is derived from an EMBL/GenBank/DDBJ whole genome shotgun (WGS) entry which is preliminary data.</text>
</comment>
<feature type="transmembrane region" description="Helical" evidence="1">
    <location>
        <begin position="239"/>
        <end position="259"/>
    </location>
</feature>
<keyword evidence="1" id="KW-0472">Membrane</keyword>
<accession>A0A6A7Y6S6</accession>
<feature type="domain" description="Peptidoglycan binding" evidence="3">
    <location>
        <begin position="102"/>
        <end position="167"/>
    </location>
</feature>
<reference evidence="4 5" key="1">
    <citation type="submission" date="2019-09" db="EMBL/GenBank/DDBJ databases">
        <title>Segnochrobactrum spirostomi gen. nov., sp. nov., isolated from the ciliate Spirostomum cf. yagiui and description of a novel family, Segnochrobactraceae fam. nov. within the order Rhizobiales of the class Alphaproteobacteria.</title>
        <authorList>
            <person name="Akter S."/>
            <person name="Shazib S.U.A."/>
            <person name="Shin M.K."/>
        </authorList>
    </citation>
    <scope>NUCLEOTIDE SEQUENCE [LARGE SCALE GENOMIC DNA]</scope>
    <source>
        <strain evidence="4 5">Sp-1</strain>
    </source>
</reference>
<dbReference type="Pfam" id="PF05838">
    <property type="entry name" value="Glyco_hydro_108"/>
    <property type="match status" value="1"/>
</dbReference>
<dbReference type="Pfam" id="PF09374">
    <property type="entry name" value="PG_binding_3"/>
    <property type="match status" value="1"/>
</dbReference>
<dbReference type="InterPro" id="IPR018537">
    <property type="entry name" value="Peptidoglycan-bd_3"/>
</dbReference>
<dbReference type="SUPFAM" id="SSF53955">
    <property type="entry name" value="Lysozyme-like"/>
    <property type="match status" value="1"/>
</dbReference>
<name>A0A6A7Y6S6_9HYPH</name>
<keyword evidence="1" id="KW-1133">Transmembrane helix</keyword>
<evidence type="ECO:0000256" key="1">
    <source>
        <dbReference type="SAM" id="Phobius"/>
    </source>
</evidence>
<organism evidence="4 5">
    <name type="scientific">Segnochrobactrum spirostomi</name>
    <dbReference type="NCBI Taxonomy" id="2608987"/>
    <lineage>
        <taxon>Bacteria</taxon>
        <taxon>Pseudomonadati</taxon>
        <taxon>Pseudomonadota</taxon>
        <taxon>Alphaproteobacteria</taxon>
        <taxon>Hyphomicrobiales</taxon>
        <taxon>Segnochrobactraceae</taxon>
        <taxon>Segnochrobactrum</taxon>
    </lineage>
</organism>
<sequence>MTAANFSACLAITLGHEGGYSSERADPGNWTGGKVGRGLLRGTKFGISAAAYPTLNITALTPADAARIYAADYWRPVQGDALPAGVDLATFDYAVNSGLSRAVKALQSSAGAKADGDFGPLTLEAVEKSTATKAATIAIVGAICDRRLAFLRSLKTWGTFGAGWAKRVGDVRARGQAMAGAGADVISLSVARDLRTAATRDKQSAASGAGGGVSGAGAAGKAAAAVSAADAAQATTIDWSAVAALGIVAAILITIAIVVRWRAGVHRDVAAGASAALADLQARGAL</sequence>
<proteinExistence type="predicted"/>
<dbReference type="AlphaFoldDB" id="A0A6A7Y6S6"/>
<gene>
    <name evidence="4" type="ORF">F0357_17465</name>
</gene>
<dbReference type="InterPro" id="IPR008565">
    <property type="entry name" value="TtsA-like_GH18_dom"/>
</dbReference>
<protein>
    <submittedName>
        <fullName evidence="4">Uncharacterized protein</fullName>
    </submittedName>
</protein>
<evidence type="ECO:0000259" key="2">
    <source>
        <dbReference type="Pfam" id="PF05838"/>
    </source>
</evidence>
<dbReference type="Gene3D" id="1.20.141.10">
    <property type="entry name" value="Chitosanase, subunit A, domain 1"/>
    <property type="match status" value="1"/>
</dbReference>